<reference evidence="1 2" key="1">
    <citation type="journal article" date="2011" name="J. Bacteriol.">
        <title>Genome sequence of the plant-pathogenic bacterium Dickeya dadantii 3937.</title>
        <authorList>
            <person name="Glasner J.D."/>
            <person name="Yang C.H."/>
            <person name="Reverchon S."/>
            <person name="Hugouvieux-Cotte-Pattat N."/>
            <person name="Condemine G."/>
            <person name="Bohin J.P."/>
            <person name="Van Gijsegem F."/>
            <person name="Yang S."/>
            <person name="Franza T."/>
            <person name="Expert D."/>
            <person name="Plunkett G. III"/>
            <person name="San Francisco M.J."/>
            <person name="Charkowski A.O."/>
            <person name="Py B."/>
            <person name="Bell K."/>
            <person name="Rauscher L."/>
            <person name="Rodriguez-Palenzuela P."/>
            <person name="Toussaint A."/>
            <person name="Holeva M.C."/>
            <person name="He S.Y."/>
            <person name="Douet V."/>
            <person name="Boccara M."/>
            <person name="Blanco C."/>
            <person name="Toth I."/>
            <person name="Anderson B.D."/>
            <person name="Biehl B.S."/>
            <person name="Mau B."/>
            <person name="Flynn S.M."/>
            <person name="Barras F."/>
            <person name="Lindeberg M."/>
            <person name="Birch P.R."/>
            <person name="Tsuyumu S."/>
            <person name="Shi X."/>
            <person name="Hibbing M."/>
            <person name="Yap M.N."/>
            <person name="Carpentier M."/>
            <person name="Dassa E."/>
            <person name="Umehara M."/>
            <person name="Kim J.F."/>
            <person name="Rusch M."/>
            <person name="Soni P."/>
            <person name="Mayhew G.F."/>
            <person name="Fouts D.E."/>
            <person name="Gill S.R."/>
            <person name="Blattner F.R."/>
            <person name="Keen N.T."/>
            <person name="Perna N.T."/>
        </authorList>
    </citation>
    <scope>NUCLEOTIDE SEQUENCE [LARGE SCALE GENOMIC DNA]</scope>
    <source>
        <strain evidence="1 2">3937</strain>
    </source>
</reference>
<evidence type="ECO:0000313" key="2">
    <source>
        <dbReference type="Proteomes" id="UP000006859"/>
    </source>
</evidence>
<sequence>MSRHHNEIRQENVLHPFGLKAHAANDLFLLRSYLFCHYCDYTLHFSKPPDSFPSFKIRPSDRRDFPVFTPASQH</sequence>
<dbReference type="EMBL" id="CP002038">
    <property type="protein sequence ID" value="ADM97724.1"/>
    <property type="molecule type" value="Genomic_DNA"/>
</dbReference>
<name>E0SHF9_DICD3</name>
<accession>E0SHF9</accession>
<keyword evidence="2" id="KW-1185">Reference proteome</keyword>
<protein>
    <submittedName>
        <fullName evidence="1">Uncharacterized protein</fullName>
    </submittedName>
</protein>
<evidence type="ECO:0000313" key="1">
    <source>
        <dbReference type="EMBL" id="ADM97724.1"/>
    </source>
</evidence>
<dbReference type="Proteomes" id="UP000006859">
    <property type="component" value="Chromosome"/>
</dbReference>
<dbReference type="AlphaFoldDB" id="E0SHF9"/>
<proteinExistence type="predicted"/>
<dbReference type="STRING" id="198628.Dda3937_04515"/>
<organism evidence="1 2">
    <name type="scientific">Dickeya dadantii (strain 3937)</name>
    <name type="common">Erwinia chrysanthemi (strain 3937)</name>
    <dbReference type="NCBI Taxonomy" id="198628"/>
    <lineage>
        <taxon>Bacteria</taxon>
        <taxon>Pseudomonadati</taxon>
        <taxon>Pseudomonadota</taxon>
        <taxon>Gammaproteobacteria</taxon>
        <taxon>Enterobacterales</taxon>
        <taxon>Pectobacteriaceae</taxon>
        <taxon>Dickeya</taxon>
    </lineage>
</organism>
<dbReference type="HOGENOM" id="CLU_2681808_0_0_6"/>
<dbReference type="KEGG" id="ddd:Dda3937_04515"/>
<gene>
    <name evidence="1" type="ordered locus">Dda3937_04515</name>
</gene>